<keyword evidence="8 11" id="KW-0460">Magnesium</keyword>
<feature type="domain" description="GHMP kinase N-terminal" evidence="13">
    <location>
        <begin position="91"/>
        <end position="179"/>
    </location>
</feature>
<feature type="binding site" evidence="11">
    <location>
        <position position="222"/>
    </location>
    <ligand>
        <name>substrate</name>
    </ligand>
</feature>
<feature type="binding site" evidence="11">
    <location>
        <position position="160"/>
    </location>
    <ligand>
        <name>Mg(2+)</name>
        <dbReference type="ChEBI" id="CHEBI:18420"/>
    </ligand>
</feature>
<dbReference type="eggNOG" id="COG0153">
    <property type="taxonomic scope" value="Bacteria"/>
</dbReference>
<dbReference type="FunFam" id="3.30.230.10:FF:000017">
    <property type="entry name" value="Galactokinase"/>
    <property type="match status" value="1"/>
</dbReference>
<dbReference type="STRING" id="1385510.GCA_000425205_00079"/>
<dbReference type="SUPFAM" id="SSF54211">
    <property type="entry name" value="Ribosomal protein S5 domain 2-like"/>
    <property type="match status" value="1"/>
</dbReference>
<dbReference type="InterPro" id="IPR022963">
    <property type="entry name" value="Galactokinase_bac"/>
</dbReference>
<feature type="domain" description="Galactokinase N-terminal" evidence="15">
    <location>
        <begin position="6"/>
        <end position="55"/>
    </location>
</feature>
<dbReference type="InterPro" id="IPR000705">
    <property type="entry name" value="Galactokinase"/>
</dbReference>
<dbReference type="PRINTS" id="PR00959">
    <property type="entry name" value="MEVGALKINASE"/>
</dbReference>
<dbReference type="InterPro" id="IPR013750">
    <property type="entry name" value="GHMP_kinase_C_dom"/>
</dbReference>
<comment type="similarity">
    <text evidence="1 11">Belongs to the GHMP kinase family. GalK subfamily.</text>
</comment>
<evidence type="ECO:0000256" key="5">
    <source>
        <dbReference type="ARBA" id="ARBA00022741"/>
    </source>
</evidence>
<organism evidence="16 17">
    <name type="scientific">Pontibacillus halophilus JSM 076056 = DSM 19796</name>
    <dbReference type="NCBI Taxonomy" id="1385510"/>
    <lineage>
        <taxon>Bacteria</taxon>
        <taxon>Bacillati</taxon>
        <taxon>Bacillota</taxon>
        <taxon>Bacilli</taxon>
        <taxon>Bacillales</taxon>
        <taxon>Bacillaceae</taxon>
        <taxon>Pontibacillus</taxon>
    </lineage>
</organism>
<dbReference type="Pfam" id="PF08544">
    <property type="entry name" value="GHMP_kinases_C"/>
    <property type="match status" value="1"/>
</dbReference>
<evidence type="ECO:0000256" key="7">
    <source>
        <dbReference type="ARBA" id="ARBA00022840"/>
    </source>
</evidence>
<comment type="catalytic activity">
    <reaction evidence="11">
        <text>alpha-D-galactose + ATP = alpha-D-galactose 1-phosphate + ADP + H(+)</text>
        <dbReference type="Rhea" id="RHEA:13553"/>
        <dbReference type="ChEBI" id="CHEBI:15378"/>
        <dbReference type="ChEBI" id="CHEBI:28061"/>
        <dbReference type="ChEBI" id="CHEBI:30616"/>
        <dbReference type="ChEBI" id="CHEBI:58336"/>
        <dbReference type="ChEBI" id="CHEBI:456216"/>
        <dbReference type="EC" id="2.7.1.6"/>
    </reaction>
</comment>
<dbReference type="GO" id="GO:0006012">
    <property type="term" value="P:galactose metabolic process"/>
    <property type="evidence" value="ECO:0007669"/>
    <property type="project" value="UniProtKB-UniRule"/>
</dbReference>
<dbReference type="PANTHER" id="PTHR10457:SF7">
    <property type="entry name" value="GALACTOKINASE-RELATED"/>
    <property type="match status" value="1"/>
</dbReference>
<dbReference type="PRINTS" id="PR00473">
    <property type="entry name" value="GALCTOKINASE"/>
</dbReference>
<dbReference type="InterPro" id="IPR019741">
    <property type="entry name" value="Galactokinase_CS"/>
</dbReference>
<dbReference type="FunFam" id="3.30.70.890:FF:000001">
    <property type="entry name" value="Galactokinase"/>
    <property type="match status" value="1"/>
</dbReference>
<keyword evidence="10 11" id="KW-0119">Carbohydrate metabolism</keyword>
<comment type="caution">
    <text evidence="16">The sequence shown here is derived from an EMBL/GenBank/DDBJ whole genome shotgun (WGS) entry which is preliminary data.</text>
</comment>
<dbReference type="RefSeq" id="WP_026798909.1">
    <property type="nucleotide sequence ID" value="NZ_AULI01000001.1"/>
</dbReference>
<evidence type="ECO:0000256" key="3">
    <source>
        <dbReference type="ARBA" id="ARBA00022679"/>
    </source>
</evidence>
<evidence type="ECO:0000313" key="17">
    <source>
        <dbReference type="Proteomes" id="UP000030528"/>
    </source>
</evidence>
<feature type="binding site" evidence="11">
    <location>
        <begin position="31"/>
        <end position="34"/>
    </location>
    <ligand>
        <name>substrate</name>
    </ligand>
</feature>
<gene>
    <name evidence="11" type="primary">galK</name>
    <name evidence="16" type="ORF">N781_02010</name>
</gene>
<dbReference type="Gene3D" id="3.30.70.890">
    <property type="entry name" value="GHMP kinase, C-terminal domain"/>
    <property type="match status" value="1"/>
</dbReference>
<evidence type="ECO:0000256" key="11">
    <source>
        <dbReference type="HAMAP-Rule" id="MF_00246"/>
    </source>
</evidence>
<keyword evidence="9 11" id="KW-0299">Galactose metabolism</keyword>
<feature type="domain" description="GHMP kinase C-terminal" evidence="14">
    <location>
        <begin position="286"/>
        <end position="355"/>
    </location>
</feature>
<dbReference type="EMBL" id="AVPE01000001">
    <property type="protein sequence ID" value="KGX93973.1"/>
    <property type="molecule type" value="Genomic_DNA"/>
</dbReference>
<evidence type="ECO:0000259" key="14">
    <source>
        <dbReference type="Pfam" id="PF08544"/>
    </source>
</evidence>
<evidence type="ECO:0000256" key="10">
    <source>
        <dbReference type="ARBA" id="ARBA00023277"/>
    </source>
</evidence>
<dbReference type="InterPro" id="IPR006204">
    <property type="entry name" value="GHMP_kinase_N_dom"/>
</dbReference>
<dbReference type="PIRSF" id="PIRSF000530">
    <property type="entry name" value="Galactokinase"/>
    <property type="match status" value="1"/>
</dbReference>
<keyword evidence="7 11" id="KW-0067">ATP-binding</keyword>
<evidence type="ECO:0000256" key="8">
    <source>
        <dbReference type="ARBA" id="ARBA00022842"/>
    </source>
</evidence>
<dbReference type="Gene3D" id="3.30.230.10">
    <property type="match status" value="1"/>
</dbReference>
<keyword evidence="3 11" id="KW-0808">Transferase</keyword>
<sequence>MEALQQAFAQVFGNGEGELFFAPGRVNLIGEHIDYNGGYVFPCALDVGTYAMARRREDGLLRLYSMNFKEQGVIQADLADLQYKEEQDWANYPIGMISTLLKSGYCMTNGVDILFYGDIPNGAGLSSSASIEVVTGAAMNALFNLSIDGKELAILAQRAENEFVGVNCGIMDQFAVAMGRKEHAILLDCDSLDYSYSPLQLADHSLIIANTNKRRGLADSKYNERRKECERALTDLQQNHTLHNLCEISPSDFEQWKDEIGNDVDRKRVRHVVYEHERTKEAARVLASGDLTAFGNLMNDSHRSLREDYEVTGHELDALVSAAQRAGAVGARMTGAGFGGCTVNLVRTNDIQSFMEVVGREYEEETGIRPDFYVVEIGDGVKSLAFHEA</sequence>
<dbReference type="NCBIfam" id="TIGR00131">
    <property type="entry name" value="gal_kin"/>
    <property type="match status" value="1"/>
</dbReference>
<dbReference type="InterPro" id="IPR020568">
    <property type="entry name" value="Ribosomal_Su5_D2-typ_SF"/>
</dbReference>
<keyword evidence="6 11" id="KW-0418">Kinase</keyword>
<dbReference type="EC" id="2.7.1.6" evidence="11 12"/>
<keyword evidence="5 11" id="KW-0547">Nucleotide-binding</keyword>
<dbReference type="PROSITE" id="PS00627">
    <property type="entry name" value="GHMP_KINASES_ATP"/>
    <property type="match status" value="1"/>
</dbReference>
<dbReference type="AlphaFoldDB" id="A0A0A5GRV8"/>
<feature type="binding site" evidence="11">
    <location>
        <position position="128"/>
    </location>
    <ligand>
        <name>Mg(2+)</name>
        <dbReference type="ChEBI" id="CHEBI:18420"/>
    </ligand>
</feature>
<dbReference type="GO" id="GO:0004335">
    <property type="term" value="F:galactokinase activity"/>
    <property type="evidence" value="ECO:0007669"/>
    <property type="project" value="UniProtKB-UniRule"/>
</dbReference>
<dbReference type="InterPro" id="IPR006203">
    <property type="entry name" value="GHMP_knse_ATP-bd_CS"/>
</dbReference>
<comment type="subcellular location">
    <subcellularLocation>
        <location evidence="11">Cytoplasm</location>
    </subcellularLocation>
</comment>
<comment type="pathway">
    <text evidence="11">Carbohydrate metabolism; galactose metabolism.</text>
</comment>
<dbReference type="Proteomes" id="UP000030528">
    <property type="component" value="Unassembled WGS sequence"/>
</dbReference>
<dbReference type="OrthoDB" id="250531at2"/>
<dbReference type="Pfam" id="PF10509">
    <property type="entry name" value="GalKase_gal_bdg"/>
    <property type="match status" value="1"/>
</dbReference>
<evidence type="ECO:0000256" key="2">
    <source>
        <dbReference type="ARBA" id="ARBA00022490"/>
    </source>
</evidence>
<feature type="binding site" evidence="11">
    <location>
        <begin position="122"/>
        <end position="128"/>
    </location>
    <ligand>
        <name>ATP</name>
        <dbReference type="ChEBI" id="CHEBI:30616"/>
    </ligand>
</feature>
<accession>A0A0A5GRV8</accession>
<evidence type="ECO:0000259" key="13">
    <source>
        <dbReference type="Pfam" id="PF00288"/>
    </source>
</evidence>
<evidence type="ECO:0000259" key="15">
    <source>
        <dbReference type="Pfam" id="PF10509"/>
    </source>
</evidence>
<name>A0A0A5GRV8_9BACI</name>
<keyword evidence="17" id="KW-1185">Reference proteome</keyword>
<keyword evidence="4 11" id="KW-0479">Metal-binding</keyword>
<dbReference type="InterPro" id="IPR036554">
    <property type="entry name" value="GHMP_kinase_C_sf"/>
</dbReference>
<feature type="active site" description="Proton acceptor" evidence="11">
    <location>
        <position position="172"/>
    </location>
</feature>
<protein>
    <recommendedName>
        <fullName evidence="11 12">Galactokinase</fullName>
        <ecNumber evidence="11 12">2.7.1.6</ecNumber>
    </recommendedName>
    <alternativeName>
        <fullName evidence="11">Galactose kinase</fullName>
    </alternativeName>
</protein>
<feature type="site" description="Transition state stabilizer" evidence="11">
    <location>
        <position position="25"/>
    </location>
</feature>
<dbReference type="InterPro" id="IPR006206">
    <property type="entry name" value="Mevalonate/galactokinase"/>
</dbReference>
<dbReference type="NCBIfam" id="NF003705">
    <property type="entry name" value="PRK05322.1"/>
    <property type="match status" value="1"/>
</dbReference>
<dbReference type="UniPathway" id="UPA00214"/>
<dbReference type="InterPro" id="IPR014721">
    <property type="entry name" value="Ribsml_uS5_D2-typ_fold_subgr"/>
</dbReference>
<keyword evidence="2 11" id="KW-0963">Cytoplasm</keyword>
<comment type="function">
    <text evidence="11">Catalyzes the transfer of the gamma-phosphate of ATP to D-galactose to form alpha-D-galactose-1-phosphate (Gal-1-P).</text>
</comment>
<evidence type="ECO:0000256" key="1">
    <source>
        <dbReference type="ARBA" id="ARBA00006566"/>
    </source>
</evidence>
<reference evidence="16 17" key="1">
    <citation type="submission" date="2013-08" db="EMBL/GenBank/DDBJ databases">
        <authorList>
            <person name="Huang J."/>
            <person name="Wang G."/>
        </authorList>
    </citation>
    <scope>NUCLEOTIDE SEQUENCE [LARGE SCALE GENOMIC DNA]</scope>
    <source>
        <strain evidence="16 17">JSM 076056</strain>
    </source>
</reference>
<proteinExistence type="inferred from homology"/>
<evidence type="ECO:0000256" key="4">
    <source>
        <dbReference type="ARBA" id="ARBA00022723"/>
    </source>
</evidence>
<evidence type="ECO:0000256" key="9">
    <source>
        <dbReference type="ARBA" id="ARBA00023144"/>
    </source>
</evidence>
<dbReference type="PROSITE" id="PS00106">
    <property type="entry name" value="GALACTOKINASE"/>
    <property type="match status" value="1"/>
</dbReference>
<dbReference type="PANTHER" id="PTHR10457">
    <property type="entry name" value="MEVALONATE KINASE/GALACTOKINASE"/>
    <property type="match status" value="1"/>
</dbReference>
<dbReference type="InterPro" id="IPR019539">
    <property type="entry name" value="GalKase_N"/>
</dbReference>
<dbReference type="GO" id="GO:0005524">
    <property type="term" value="F:ATP binding"/>
    <property type="evidence" value="ECO:0007669"/>
    <property type="project" value="UniProtKB-UniRule"/>
</dbReference>
<feature type="binding site" evidence="11">
    <location>
        <position position="65"/>
    </location>
    <ligand>
        <name>ATP</name>
        <dbReference type="ChEBI" id="CHEBI:30616"/>
    </ligand>
</feature>
<dbReference type="SUPFAM" id="SSF55060">
    <property type="entry name" value="GHMP Kinase, C-terminal domain"/>
    <property type="match status" value="1"/>
</dbReference>
<dbReference type="GO" id="GO:0000287">
    <property type="term" value="F:magnesium ion binding"/>
    <property type="evidence" value="ECO:0007669"/>
    <property type="project" value="UniProtKB-UniRule"/>
</dbReference>
<evidence type="ECO:0000256" key="12">
    <source>
        <dbReference type="NCBIfam" id="TIGR00131"/>
    </source>
</evidence>
<evidence type="ECO:0000313" key="16">
    <source>
        <dbReference type="EMBL" id="KGX93973.1"/>
    </source>
</evidence>
<dbReference type="HAMAP" id="MF_00246">
    <property type="entry name" value="Galactokinase"/>
    <property type="match status" value="1"/>
</dbReference>
<dbReference type="Pfam" id="PF00288">
    <property type="entry name" value="GHMP_kinases_N"/>
    <property type="match status" value="1"/>
</dbReference>
<dbReference type="GO" id="GO:0005829">
    <property type="term" value="C:cytosol"/>
    <property type="evidence" value="ECO:0007669"/>
    <property type="project" value="TreeGrafter"/>
</dbReference>
<evidence type="ECO:0000256" key="6">
    <source>
        <dbReference type="ARBA" id="ARBA00022777"/>
    </source>
</evidence>